<dbReference type="OrthoDB" id="1098926at2"/>
<keyword evidence="4 6" id="KW-1133">Transmembrane helix</keyword>
<evidence type="ECO:0000256" key="4">
    <source>
        <dbReference type="ARBA" id="ARBA00022989"/>
    </source>
</evidence>
<feature type="domain" description="EamA" evidence="7">
    <location>
        <begin position="154"/>
        <end position="288"/>
    </location>
</feature>
<name>A0A3S3PQ14_9SPHI</name>
<feature type="transmembrane region" description="Helical" evidence="6">
    <location>
        <begin position="97"/>
        <end position="119"/>
    </location>
</feature>
<evidence type="ECO:0000256" key="3">
    <source>
        <dbReference type="ARBA" id="ARBA00022692"/>
    </source>
</evidence>
<accession>A0A3S3PQ14</accession>
<protein>
    <submittedName>
        <fullName evidence="8">EamA family transporter</fullName>
    </submittedName>
</protein>
<evidence type="ECO:0000256" key="2">
    <source>
        <dbReference type="ARBA" id="ARBA00007362"/>
    </source>
</evidence>
<dbReference type="Proteomes" id="UP000284120">
    <property type="component" value="Unassembled WGS sequence"/>
</dbReference>
<feature type="transmembrane region" description="Helical" evidence="6">
    <location>
        <begin position="152"/>
        <end position="174"/>
    </location>
</feature>
<comment type="caution">
    <text evidence="8">The sequence shown here is derived from an EMBL/GenBank/DDBJ whole genome shotgun (WGS) entry which is preliminary data.</text>
</comment>
<sequence length="297" mass="32424">MSSNKPLLNFLSGITFVTLWSSASSATKIGLTAVQPLVLSIPRFILAAALMLGISHLLMRKPIPKDKKLWKQIIIYGFFNVGLYLGLYVVAMQEVSAGLGSLFIAINPVLIMLISTIWYRQPIRPVTLLSFALCMSGMVLAAYPLLHGSHASILGLALLLLCNISYSVGAIYFAKQHWKDTPILTINGWQTLVGCICLLPFAIYYYQSDANVFNGAFLGSVVWLAIPASIIASLIWMMLLKDNPTKASAWLFLCPVAGFAIAATLMGEPLTIYTLAGVVLVIAGLYMVQRMKSEQTQ</sequence>
<reference evidence="8 9" key="1">
    <citation type="submission" date="2018-06" db="EMBL/GenBank/DDBJ databases">
        <title>Pedobacter endophyticus sp. nov., an endophytic bacterium isolated from a leaf of Triticum aestivum.</title>
        <authorList>
            <person name="Zhang L."/>
        </authorList>
    </citation>
    <scope>NUCLEOTIDE SEQUENCE [LARGE SCALE GENOMIC DNA]</scope>
    <source>
        <strain evidence="8 9">CM134L-2</strain>
    </source>
</reference>
<dbReference type="Pfam" id="PF00892">
    <property type="entry name" value="EamA"/>
    <property type="match status" value="2"/>
</dbReference>
<feature type="transmembrane region" description="Helical" evidence="6">
    <location>
        <begin position="70"/>
        <end position="91"/>
    </location>
</feature>
<organism evidence="8 9">
    <name type="scientific">Pedobacter chitinilyticus</name>
    <dbReference type="NCBI Taxonomy" id="2233776"/>
    <lineage>
        <taxon>Bacteria</taxon>
        <taxon>Pseudomonadati</taxon>
        <taxon>Bacteroidota</taxon>
        <taxon>Sphingobacteriia</taxon>
        <taxon>Sphingobacteriales</taxon>
        <taxon>Sphingobacteriaceae</taxon>
        <taxon>Pedobacter</taxon>
    </lineage>
</organism>
<dbReference type="EMBL" id="SAYW01000001">
    <property type="protein sequence ID" value="RWU10301.1"/>
    <property type="molecule type" value="Genomic_DNA"/>
</dbReference>
<evidence type="ECO:0000259" key="7">
    <source>
        <dbReference type="Pfam" id="PF00892"/>
    </source>
</evidence>
<dbReference type="GO" id="GO:0016020">
    <property type="term" value="C:membrane"/>
    <property type="evidence" value="ECO:0007669"/>
    <property type="project" value="UniProtKB-SubCell"/>
</dbReference>
<feature type="transmembrane region" description="Helical" evidence="6">
    <location>
        <begin position="249"/>
        <end position="266"/>
    </location>
</feature>
<feature type="domain" description="EamA" evidence="7">
    <location>
        <begin position="12"/>
        <end position="141"/>
    </location>
</feature>
<keyword evidence="5 6" id="KW-0472">Membrane</keyword>
<feature type="transmembrane region" description="Helical" evidence="6">
    <location>
        <begin position="186"/>
        <end position="206"/>
    </location>
</feature>
<feature type="transmembrane region" description="Helical" evidence="6">
    <location>
        <begin position="272"/>
        <end position="288"/>
    </location>
</feature>
<dbReference type="PANTHER" id="PTHR32322:SF2">
    <property type="entry name" value="EAMA DOMAIN-CONTAINING PROTEIN"/>
    <property type="match status" value="1"/>
</dbReference>
<feature type="transmembrane region" description="Helical" evidence="6">
    <location>
        <begin position="126"/>
        <end position="146"/>
    </location>
</feature>
<proteinExistence type="inferred from homology"/>
<evidence type="ECO:0000256" key="5">
    <source>
        <dbReference type="ARBA" id="ARBA00023136"/>
    </source>
</evidence>
<dbReference type="PANTHER" id="PTHR32322">
    <property type="entry name" value="INNER MEMBRANE TRANSPORTER"/>
    <property type="match status" value="1"/>
</dbReference>
<keyword evidence="9" id="KW-1185">Reference proteome</keyword>
<comment type="subcellular location">
    <subcellularLocation>
        <location evidence="1">Membrane</location>
        <topology evidence="1">Multi-pass membrane protein</topology>
    </subcellularLocation>
</comment>
<dbReference type="SUPFAM" id="SSF103481">
    <property type="entry name" value="Multidrug resistance efflux transporter EmrE"/>
    <property type="match status" value="2"/>
</dbReference>
<dbReference type="InterPro" id="IPR000620">
    <property type="entry name" value="EamA_dom"/>
</dbReference>
<evidence type="ECO:0000256" key="6">
    <source>
        <dbReference type="SAM" id="Phobius"/>
    </source>
</evidence>
<dbReference type="AlphaFoldDB" id="A0A3S3PQ14"/>
<dbReference type="RefSeq" id="WP_113645794.1">
    <property type="nucleotide sequence ID" value="NZ_QMHN01000001.1"/>
</dbReference>
<dbReference type="InterPro" id="IPR037185">
    <property type="entry name" value="EmrE-like"/>
</dbReference>
<feature type="transmembrane region" description="Helical" evidence="6">
    <location>
        <begin position="212"/>
        <end position="237"/>
    </location>
</feature>
<evidence type="ECO:0000313" key="8">
    <source>
        <dbReference type="EMBL" id="RWU10301.1"/>
    </source>
</evidence>
<comment type="similarity">
    <text evidence="2">Belongs to the EamA transporter family.</text>
</comment>
<evidence type="ECO:0000256" key="1">
    <source>
        <dbReference type="ARBA" id="ARBA00004141"/>
    </source>
</evidence>
<dbReference type="Gene3D" id="1.10.3730.20">
    <property type="match status" value="1"/>
</dbReference>
<feature type="transmembrane region" description="Helical" evidence="6">
    <location>
        <begin position="41"/>
        <end position="58"/>
    </location>
</feature>
<evidence type="ECO:0000313" key="9">
    <source>
        <dbReference type="Proteomes" id="UP000284120"/>
    </source>
</evidence>
<gene>
    <name evidence="8" type="ORF">DPV69_02855</name>
</gene>
<dbReference type="InterPro" id="IPR050638">
    <property type="entry name" value="AA-Vitamin_Transporters"/>
</dbReference>
<keyword evidence="3 6" id="KW-0812">Transmembrane</keyword>